<evidence type="ECO:0000313" key="1">
    <source>
        <dbReference type="EMBL" id="EDM17038.1"/>
    </source>
</evidence>
<proteinExistence type="predicted"/>
<accession>A6IFL0</accession>
<gene>
    <name evidence="1" type="ORF">rCG_49184</name>
</gene>
<dbReference type="AlphaFoldDB" id="A6IFL0"/>
<name>A6IFL0_RAT</name>
<dbReference type="Proteomes" id="UP000234681">
    <property type="component" value="Chromosome 7"/>
</dbReference>
<dbReference type="EMBL" id="CH473960">
    <property type="protein sequence ID" value="EDM17038.1"/>
    <property type="molecule type" value="Genomic_DNA"/>
</dbReference>
<sequence>MLKHLTTFESSVTPLLGTYCYREGNSRAGQDLFWSDILSSVL</sequence>
<evidence type="ECO:0000313" key="2">
    <source>
        <dbReference type="Proteomes" id="UP000234681"/>
    </source>
</evidence>
<protein>
    <submittedName>
        <fullName evidence="1">RCG49184</fullName>
    </submittedName>
</protein>
<reference evidence="1 2" key="1">
    <citation type="submission" date="2005-09" db="EMBL/GenBank/DDBJ databases">
        <authorList>
            <person name="Mural R.J."/>
            <person name="Li P.W."/>
            <person name="Adams M.D."/>
            <person name="Amanatides P.G."/>
            <person name="Baden-Tillson H."/>
            <person name="Barnstead M."/>
            <person name="Chin S.H."/>
            <person name="Dew I."/>
            <person name="Evans C.A."/>
            <person name="Ferriera S."/>
            <person name="Flanigan M."/>
            <person name="Fosler C."/>
            <person name="Glodek A."/>
            <person name="Gu Z."/>
            <person name="Holt R.A."/>
            <person name="Jennings D."/>
            <person name="Kraft C.L."/>
            <person name="Lu F."/>
            <person name="Nguyen T."/>
            <person name="Nusskern D.R."/>
            <person name="Pfannkoch C.M."/>
            <person name="Sitter C."/>
            <person name="Sutton G.G."/>
            <person name="Venter J.C."/>
            <person name="Wang Z."/>
            <person name="Woodage T."/>
            <person name="Zheng X.H."/>
            <person name="Zhong F."/>
        </authorList>
    </citation>
    <scope>NUCLEOTIDE SEQUENCE [LARGE SCALE GENOMIC DNA]</scope>
    <source>
        <strain>BN</strain>
        <strain evidence="2">Sprague-Dawley</strain>
    </source>
</reference>
<organism evidence="1 2">
    <name type="scientific">Rattus norvegicus</name>
    <name type="common">Rat</name>
    <dbReference type="NCBI Taxonomy" id="10116"/>
    <lineage>
        <taxon>Eukaryota</taxon>
        <taxon>Metazoa</taxon>
        <taxon>Chordata</taxon>
        <taxon>Craniata</taxon>
        <taxon>Vertebrata</taxon>
        <taxon>Euteleostomi</taxon>
        <taxon>Mammalia</taxon>
        <taxon>Eutheria</taxon>
        <taxon>Euarchontoglires</taxon>
        <taxon>Glires</taxon>
        <taxon>Rodentia</taxon>
        <taxon>Myomorpha</taxon>
        <taxon>Muroidea</taxon>
        <taxon>Muridae</taxon>
        <taxon>Murinae</taxon>
        <taxon>Rattus</taxon>
    </lineage>
</organism>